<dbReference type="InterPro" id="IPR008936">
    <property type="entry name" value="Rho_GTPase_activation_prot"/>
</dbReference>
<evidence type="ECO:0000313" key="2">
    <source>
        <dbReference type="EMBL" id="KAL1270214.1"/>
    </source>
</evidence>
<evidence type="ECO:0000313" key="3">
    <source>
        <dbReference type="Proteomes" id="UP001558613"/>
    </source>
</evidence>
<evidence type="ECO:0000259" key="1">
    <source>
        <dbReference type="PROSITE" id="PS50238"/>
    </source>
</evidence>
<dbReference type="Gene3D" id="1.10.555.10">
    <property type="entry name" value="Rho GTPase activation protein"/>
    <property type="match status" value="1"/>
</dbReference>
<keyword evidence="3" id="KW-1185">Reference proteome</keyword>
<dbReference type="Proteomes" id="UP001558613">
    <property type="component" value="Unassembled WGS sequence"/>
</dbReference>
<organism evidence="2 3">
    <name type="scientific">Cirrhinus molitorella</name>
    <name type="common">mud carp</name>
    <dbReference type="NCBI Taxonomy" id="172907"/>
    <lineage>
        <taxon>Eukaryota</taxon>
        <taxon>Metazoa</taxon>
        <taxon>Chordata</taxon>
        <taxon>Craniata</taxon>
        <taxon>Vertebrata</taxon>
        <taxon>Euteleostomi</taxon>
        <taxon>Actinopterygii</taxon>
        <taxon>Neopterygii</taxon>
        <taxon>Teleostei</taxon>
        <taxon>Ostariophysi</taxon>
        <taxon>Cypriniformes</taxon>
        <taxon>Cyprinidae</taxon>
        <taxon>Labeoninae</taxon>
        <taxon>Labeonini</taxon>
        <taxon>Cirrhinus</taxon>
    </lineage>
</organism>
<dbReference type="Pfam" id="PF00620">
    <property type="entry name" value="RhoGAP"/>
    <property type="match status" value="1"/>
</dbReference>
<dbReference type="EMBL" id="JAYMGO010000008">
    <property type="protein sequence ID" value="KAL1270214.1"/>
    <property type="molecule type" value="Genomic_DNA"/>
</dbReference>
<dbReference type="PROSITE" id="PS50238">
    <property type="entry name" value="RHOGAP"/>
    <property type="match status" value="1"/>
</dbReference>
<comment type="caution">
    <text evidence="2">The sequence shown here is derived from an EMBL/GenBank/DDBJ whole genome shotgun (WGS) entry which is preliminary data.</text>
</comment>
<protein>
    <recommendedName>
        <fullName evidence="1">Rho-GAP domain-containing protein</fullName>
    </recommendedName>
</protein>
<dbReference type="SMART" id="SM00324">
    <property type="entry name" value="RhoGAP"/>
    <property type="match status" value="1"/>
</dbReference>
<accession>A0ABR3N009</accession>
<feature type="domain" description="Rho-GAP" evidence="1">
    <location>
        <begin position="1"/>
        <end position="186"/>
    </location>
</feature>
<dbReference type="CDD" id="cd00159">
    <property type="entry name" value="RhoGAP"/>
    <property type="match status" value="1"/>
</dbReference>
<dbReference type="PANTHER" id="PTHR45808:SF21">
    <property type="entry name" value="RHO GTPASE-ACTIVATING PROTEIN 1 ISOFORM X1-RELATED"/>
    <property type="match status" value="1"/>
</dbReference>
<dbReference type="InterPro" id="IPR000198">
    <property type="entry name" value="RhoGAP_dom"/>
</dbReference>
<gene>
    <name evidence="2" type="ORF">QQF64_032503</name>
</gene>
<name>A0ABR3N009_9TELE</name>
<reference evidence="2 3" key="1">
    <citation type="submission" date="2023-09" db="EMBL/GenBank/DDBJ databases">
        <authorList>
            <person name="Wang M."/>
        </authorList>
    </citation>
    <scope>NUCLEOTIDE SEQUENCE [LARGE SCALE GENOMIC DNA]</scope>
    <source>
        <strain evidence="2">GT-2023</strain>
        <tissue evidence="2">Liver</tissue>
    </source>
</reference>
<dbReference type="PANTHER" id="PTHR45808">
    <property type="entry name" value="RHO GTPASE-ACTIVATING PROTEIN 68F"/>
    <property type="match status" value="1"/>
</dbReference>
<proteinExistence type="predicted"/>
<sequence>MRVFSSCPGKGKPRKCRLAQLLPSDLCEVDTPRAVFGFPLISLRKSGQMRQGLPLVLTHTVEFLEKHYSKEEELNQLVRTTLNSLSEEHFNVLCYVMFFLSRVAAESHLNRMTSENLAIVFGPTIFHFPLCTTASIPRLPDVCIEYVRMLQWPKDKPLQVCSDFNAVNTSQAINLLKFLLLVYKQL</sequence>
<dbReference type="SUPFAM" id="SSF48350">
    <property type="entry name" value="GTPase activation domain, GAP"/>
    <property type="match status" value="1"/>
</dbReference>